<feature type="region of interest" description="Disordered" evidence="1">
    <location>
        <begin position="37"/>
        <end position="62"/>
    </location>
</feature>
<dbReference type="RefSeq" id="WP_036315953.1">
    <property type="nucleotide sequence ID" value="NZ_JADFAB010000081.1"/>
</dbReference>
<comment type="caution">
    <text evidence="4">The sequence shown here is derived from an EMBL/GenBank/DDBJ whole genome shotgun (WGS) entry which is preliminary data.</text>
</comment>
<dbReference type="InterPro" id="IPR025392">
    <property type="entry name" value="DUF4124"/>
</dbReference>
<evidence type="ECO:0000313" key="4">
    <source>
        <dbReference type="EMBL" id="KGM05780.1"/>
    </source>
</evidence>
<protein>
    <recommendedName>
        <fullName evidence="3">DUF4124 domain-containing protein</fullName>
    </recommendedName>
</protein>
<feature type="region of interest" description="Disordered" evidence="1">
    <location>
        <begin position="74"/>
        <end position="152"/>
    </location>
</feature>
<sequence length="152" mass="17134">MVIPYFKQVCLALLTVLLSFSVNAEIFKWVDENGQTHYSQTPPESGVAETIDVPPPPPIASETDENEIETLIEQQQAAEKAEQEAQETAEQEAEREAQLATNCQVATDNLRGYQNNPGRRVIDEEGNATRPSEEERQQKIQDLQDKIDLYCQ</sequence>
<evidence type="ECO:0000256" key="1">
    <source>
        <dbReference type="SAM" id="MobiDB-lite"/>
    </source>
</evidence>
<proteinExistence type="predicted"/>
<dbReference type="Proteomes" id="UP000029999">
    <property type="component" value="Unassembled WGS sequence"/>
</dbReference>
<dbReference type="STRING" id="392484.LP43_2529"/>
<dbReference type="AlphaFoldDB" id="A0A0A0BD85"/>
<evidence type="ECO:0000259" key="3">
    <source>
        <dbReference type="Pfam" id="PF13511"/>
    </source>
</evidence>
<gene>
    <name evidence="4" type="ORF">LP43_2529</name>
</gene>
<evidence type="ECO:0000313" key="5">
    <source>
        <dbReference type="Proteomes" id="UP000029999"/>
    </source>
</evidence>
<feature type="compositionally biased region" description="Basic and acidic residues" evidence="1">
    <location>
        <begin position="131"/>
        <end position="152"/>
    </location>
</feature>
<name>A0A0A0BD85_9GAMM</name>
<feature type="signal peptide" evidence="2">
    <location>
        <begin position="1"/>
        <end position="24"/>
    </location>
</feature>
<feature type="domain" description="DUF4124" evidence="3">
    <location>
        <begin position="13"/>
        <end position="64"/>
    </location>
</feature>
<feature type="compositionally biased region" description="Polar residues" evidence="1">
    <location>
        <begin position="99"/>
        <end position="117"/>
    </location>
</feature>
<accession>A0A0A0BD85</accession>
<dbReference type="Pfam" id="PF13511">
    <property type="entry name" value="DUF4124"/>
    <property type="match status" value="1"/>
</dbReference>
<feature type="chain" id="PRO_5001959176" description="DUF4124 domain-containing protein" evidence="2">
    <location>
        <begin position="25"/>
        <end position="152"/>
    </location>
</feature>
<keyword evidence="2" id="KW-0732">Signal</keyword>
<dbReference type="EMBL" id="JRQD01000008">
    <property type="protein sequence ID" value="KGM05780.1"/>
    <property type="molecule type" value="Genomic_DNA"/>
</dbReference>
<reference evidence="4 5" key="1">
    <citation type="submission" date="2014-09" db="EMBL/GenBank/DDBJ databases">
        <authorList>
            <person name="Grob C."/>
            <person name="Taubert M."/>
            <person name="Howat A.M."/>
            <person name="Burns O.J."/>
            <person name="Dixon J.L."/>
            <person name="Chen Y."/>
            <person name="Murrell J.C."/>
        </authorList>
    </citation>
    <scope>NUCLEOTIDE SEQUENCE [LARGE SCALE GENOMIC DNA]</scope>
    <source>
        <strain evidence="4">L4</strain>
    </source>
</reference>
<evidence type="ECO:0000256" key="2">
    <source>
        <dbReference type="SAM" id="SignalP"/>
    </source>
</evidence>
<organism evidence="4 5">
    <name type="scientific">Methylophaga thiooxydans</name>
    <dbReference type="NCBI Taxonomy" id="392484"/>
    <lineage>
        <taxon>Bacteria</taxon>
        <taxon>Pseudomonadati</taxon>
        <taxon>Pseudomonadota</taxon>
        <taxon>Gammaproteobacteria</taxon>
        <taxon>Thiotrichales</taxon>
        <taxon>Piscirickettsiaceae</taxon>
        <taxon>Methylophaga</taxon>
    </lineage>
</organism>